<keyword evidence="2" id="KW-0479">Metal-binding</keyword>
<organism evidence="6 7">
    <name type="scientific">Novosphingobium endophyticum</name>
    <dbReference type="NCBI Taxonomy" id="1955250"/>
    <lineage>
        <taxon>Bacteria</taxon>
        <taxon>Pseudomonadati</taxon>
        <taxon>Pseudomonadota</taxon>
        <taxon>Alphaproteobacteria</taxon>
        <taxon>Sphingomonadales</taxon>
        <taxon>Sphingomonadaceae</taxon>
        <taxon>Novosphingobium</taxon>
    </lineage>
</organism>
<dbReference type="InterPro" id="IPR011057">
    <property type="entry name" value="Mss4-like_sf"/>
</dbReference>
<reference evidence="6" key="1">
    <citation type="journal article" date="2014" name="Int. J. Syst. Evol. Microbiol.">
        <title>Complete genome sequence of Corynebacterium casei LMG S-19264T (=DSM 44701T), isolated from a smear-ripened cheese.</title>
        <authorList>
            <consortium name="US DOE Joint Genome Institute (JGI-PGF)"/>
            <person name="Walter F."/>
            <person name="Albersmeier A."/>
            <person name="Kalinowski J."/>
            <person name="Ruckert C."/>
        </authorList>
    </citation>
    <scope>NUCLEOTIDE SEQUENCE</scope>
    <source>
        <strain evidence="6">CGMCC 1.15095</strain>
    </source>
</reference>
<evidence type="ECO:0000256" key="1">
    <source>
        <dbReference type="ARBA" id="ARBA00005495"/>
    </source>
</evidence>
<dbReference type="Pfam" id="PF04828">
    <property type="entry name" value="GFA"/>
    <property type="match status" value="1"/>
</dbReference>
<dbReference type="SUPFAM" id="SSF51316">
    <property type="entry name" value="Mss4-like"/>
    <property type="match status" value="1"/>
</dbReference>
<dbReference type="Proteomes" id="UP000608154">
    <property type="component" value="Unassembled WGS sequence"/>
</dbReference>
<evidence type="ECO:0000259" key="5">
    <source>
        <dbReference type="PROSITE" id="PS51891"/>
    </source>
</evidence>
<proteinExistence type="inferred from homology"/>
<dbReference type="GO" id="GO:0046872">
    <property type="term" value="F:metal ion binding"/>
    <property type="evidence" value="ECO:0007669"/>
    <property type="project" value="UniProtKB-KW"/>
</dbReference>
<sequence length="143" mass="15540">MTYTGRCNCSAVTARLTGEAQWVRQCWCRQCQRIAAGSATTNALFAVDAIELSGDLSWFRYEAESGNTVEQGYCPSCGTPVIGRNSARPNACVVRVGFIEPPHDLKPTSAIWLDEAPEWAAIDPALEQFPRQLPPPPSPSPTS</sequence>
<keyword evidence="3" id="KW-0862">Zinc</keyword>
<evidence type="ECO:0000313" key="6">
    <source>
        <dbReference type="EMBL" id="GGB97949.1"/>
    </source>
</evidence>
<reference evidence="6" key="2">
    <citation type="submission" date="2020-09" db="EMBL/GenBank/DDBJ databases">
        <authorList>
            <person name="Sun Q."/>
            <person name="Zhou Y."/>
        </authorList>
    </citation>
    <scope>NUCLEOTIDE SEQUENCE</scope>
    <source>
        <strain evidence="6">CGMCC 1.15095</strain>
    </source>
</reference>
<keyword evidence="4" id="KW-0456">Lyase</keyword>
<accession>A0A916TRV1</accession>
<dbReference type="PANTHER" id="PTHR33337:SF40">
    <property type="entry name" value="CENP-V_GFA DOMAIN-CONTAINING PROTEIN-RELATED"/>
    <property type="match status" value="1"/>
</dbReference>
<dbReference type="InterPro" id="IPR006913">
    <property type="entry name" value="CENP-V/GFA"/>
</dbReference>
<evidence type="ECO:0000256" key="2">
    <source>
        <dbReference type="ARBA" id="ARBA00022723"/>
    </source>
</evidence>
<evidence type="ECO:0000256" key="3">
    <source>
        <dbReference type="ARBA" id="ARBA00022833"/>
    </source>
</evidence>
<dbReference type="PANTHER" id="PTHR33337">
    <property type="entry name" value="GFA DOMAIN-CONTAINING PROTEIN"/>
    <property type="match status" value="1"/>
</dbReference>
<comment type="similarity">
    <text evidence="1">Belongs to the Gfa family.</text>
</comment>
<feature type="domain" description="CENP-V/GFA" evidence="5">
    <location>
        <begin position="3"/>
        <end position="114"/>
    </location>
</feature>
<dbReference type="Gene3D" id="3.90.1590.10">
    <property type="entry name" value="glutathione-dependent formaldehyde- activating enzyme (gfa)"/>
    <property type="match status" value="1"/>
</dbReference>
<dbReference type="GO" id="GO:0016846">
    <property type="term" value="F:carbon-sulfur lyase activity"/>
    <property type="evidence" value="ECO:0007669"/>
    <property type="project" value="InterPro"/>
</dbReference>
<gene>
    <name evidence="6" type="ORF">GCM10011494_15520</name>
</gene>
<dbReference type="PROSITE" id="PS51891">
    <property type="entry name" value="CENP_V_GFA"/>
    <property type="match status" value="1"/>
</dbReference>
<dbReference type="RefSeq" id="WP_188770172.1">
    <property type="nucleotide sequence ID" value="NZ_BMHK01000008.1"/>
</dbReference>
<protein>
    <submittedName>
        <fullName evidence="6">Aldehyde-activating protein</fullName>
    </submittedName>
</protein>
<dbReference type="AlphaFoldDB" id="A0A916TRV1"/>
<dbReference type="EMBL" id="BMHK01000008">
    <property type="protein sequence ID" value="GGB97949.1"/>
    <property type="molecule type" value="Genomic_DNA"/>
</dbReference>
<keyword evidence="7" id="KW-1185">Reference proteome</keyword>
<name>A0A916TRV1_9SPHN</name>
<evidence type="ECO:0000313" key="7">
    <source>
        <dbReference type="Proteomes" id="UP000608154"/>
    </source>
</evidence>
<evidence type="ECO:0000256" key="4">
    <source>
        <dbReference type="ARBA" id="ARBA00023239"/>
    </source>
</evidence>
<comment type="caution">
    <text evidence="6">The sequence shown here is derived from an EMBL/GenBank/DDBJ whole genome shotgun (WGS) entry which is preliminary data.</text>
</comment>